<evidence type="ECO:0000313" key="5">
    <source>
        <dbReference type="Proteomes" id="UP001320245"/>
    </source>
</evidence>
<feature type="chain" id="PRO_5042942350" description="Histidine acid phosphatase" evidence="3">
    <location>
        <begin position="20"/>
        <end position="489"/>
    </location>
</feature>
<dbReference type="GO" id="GO:0016791">
    <property type="term" value="F:phosphatase activity"/>
    <property type="evidence" value="ECO:0007669"/>
    <property type="project" value="TreeGrafter"/>
</dbReference>
<keyword evidence="3" id="KW-0732">Signal</keyword>
<dbReference type="AlphaFoldDB" id="A0AAN9YH00"/>
<accession>A0AAN9YH00</accession>
<dbReference type="InterPro" id="IPR050645">
    <property type="entry name" value="Histidine_acid_phosphatase"/>
</dbReference>
<dbReference type="SUPFAM" id="SSF53254">
    <property type="entry name" value="Phosphoglycerate mutase-like"/>
    <property type="match status" value="1"/>
</dbReference>
<evidence type="ECO:0000256" key="3">
    <source>
        <dbReference type="SAM" id="SignalP"/>
    </source>
</evidence>
<dbReference type="Gene3D" id="3.40.50.1240">
    <property type="entry name" value="Phosphoglycerate mutase-like"/>
    <property type="match status" value="1"/>
</dbReference>
<dbReference type="InterPro" id="IPR000560">
    <property type="entry name" value="His_Pase_clade-2"/>
</dbReference>
<comment type="caution">
    <text evidence="4">The sequence shown here is derived from an EMBL/GenBank/DDBJ whole genome shotgun (WGS) entry which is preliminary data.</text>
</comment>
<keyword evidence="2" id="KW-0472">Membrane</keyword>
<keyword evidence="2" id="KW-1133">Transmembrane helix</keyword>
<keyword evidence="2" id="KW-0812">Transmembrane</keyword>
<evidence type="ECO:0000256" key="1">
    <source>
        <dbReference type="ARBA" id="ARBA00005375"/>
    </source>
</evidence>
<evidence type="ECO:0000313" key="4">
    <source>
        <dbReference type="EMBL" id="KAK7741714.1"/>
    </source>
</evidence>
<feature type="transmembrane region" description="Helical" evidence="2">
    <location>
        <begin position="439"/>
        <end position="464"/>
    </location>
</feature>
<protein>
    <recommendedName>
        <fullName evidence="6">Histidine acid phosphatase</fullName>
    </recommendedName>
</protein>
<comment type="similarity">
    <text evidence="1">Belongs to the histidine acid phosphatase family.</text>
</comment>
<dbReference type="Proteomes" id="UP001320245">
    <property type="component" value="Unassembled WGS sequence"/>
</dbReference>
<sequence length="489" mass="51668">MEMKHLLPLLVLLPAEVLAETVLGAYIFHRHGDRTAKAWKPTKLTALGSDEVYTSGAWYRNRYVASNSTHPILNLASDVAILSQLSITAPADNVLQGSAEGFTQSLYPPAGSAAYQTLADGTKVQAPLDGYQYIPVNLVTSASTSSSSVEDSSWLQGSSGCAKAISSSDSYYQTDEYSSILNKTTAFYQDLLPVYNTTFNSSKATYKNAYTIYDYVHVSDIHNQSIPSGDLLTNETLHQLQTLADTHEWGLAYNESEPVRAIAGAVLAAQILQGLNTTVTSPLSKTSTQRLGVQFGSYGTFMSFFGLANLTAASDDFRGIADYASSMSFELVTNATVNGTDAPTTVDPADVSVRFLFSNGSASDTKPAQEYALFGKAEPLISWNDFVTNMQGFAIGDTQSWCQACGNTTGICASSSSSSSTSSTTSSSNSKSHKISANAAAAAGVCSMLGFVLLLALVAALAGFRVVRKAKAPGSITASSTDGMVEKAA</sequence>
<reference evidence="4 5" key="1">
    <citation type="journal article" date="2023" name="PLoS ONE">
        <title>Cytospora paraplurivora sp. nov. isolated from orchards with fruit tree decline syndrome in Ontario, Canada.</title>
        <authorList>
            <person name="Ilyukhin E."/>
            <person name="Nguyen H.D.T."/>
            <person name="Castle A.J."/>
            <person name="Ellouze W."/>
        </authorList>
    </citation>
    <scope>NUCLEOTIDE SEQUENCE [LARGE SCALE GENOMIC DNA]</scope>
    <source>
        <strain evidence="4 5">FDS-564</strain>
    </source>
</reference>
<keyword evidence="5" id="KW-1185">Reference proteome</keyword>
<dbReference type="Pfam" id="PF00328">
    <property type="entry name" value="His_Phos_2"/>
    <property type="match status" value="1"/>
</dbReference>
<name>A0AAN9YH00_9PEZI</name>
<dbReference type="PANTHER" id="PTHR11567">
    <property type="entry name" value="ACID PHOSPHATASE-RELATED"/>
    <property type="match status" value="1"/>
</dbReference>
<evidence type="ECO:0008006" key="6">
    <source>
        <dbReference type="Google" id="ProtNLM"/>
    </source>
</evidence>
<dbReference type="InterPro" id="IPR029033">
    <property type="entry name" value="His_PPase_superfam"/>
</dbReference>
<proteinExistence type="inferred from homology"/>
<gene>
    <name evidence="4" type="ORF">SLS53_004774</name>
</gene>
<dbReference type="CDD" id="cd07061">
    <property type="entry name" value="HP_HAP_like"/>
    <property type="match status" value="1"/>
</dbReference>
<dbReference type="PANTHER" id="PTHR11567:SF142">
    <property type="entry name" value="PHOSPHOGLYCERATE MUTASE-LIKE PROTEIN"/>
    <property type="match status" value="1"/>
</dbReference>
<evidence type="ECO:0000256" key="2">
    <source>
        <dbReference type="SAM" id="Phobius"/>
    </source>
</evidence>
<organism evidence="4 5">
    <name type="scientific">Cytospora paraplurivora</name>
    <dbReference type="NCBI Taxonomy" id="2898453"/>
    <lineage>
        <taxon>Eukaryota</taxon>
        <taxon>Fungi</taxon>
        <taxon>Dikarya</taxon>
        <taxon>Ascomycota</taxon>
        <taxon>Pezizomycotina</taxon>
        <taxon>Sordariomycetes</taxon>
        <taxon>Sordariomycetidae</taxon>
        <taxon>Diaporthales</taxon>
        <taxon>Cytosporaceae</taxon>
        <taxon>Cytospora</taxon>
    </lineage>
</organism>
<feature type="signal peptide" evidence="3">
    <location>
        <begin position="1"/>
        <end position="19"/>
    </location>
</feature>
<dbReference type="EMBL" id="JAJSPL020000017">
    <property type="protein sequence ID" value="KAK7741714.1"/>
    <property type="molecule type" value="Genomic_DNA"/>
</dbReference>